<dbReference type="SUPFAM" id="SSF143456">
    <property type="entry name" value="VC0467-like"/>
    <property type="match status" value="1"/>
</dbReference>
<dbReference type="AlphaFoldDB" id="A0A8E4F222"/>
<organism evidence="3 4">
    <name type="scientific">Candidatus Profftia tarda</name>
    <dbReference type="NCBI Taxonomy" id="1177216"/>
    <lineage>
        <taxon>Bacteria</taxon>
        <taxon>Pseudomonadati</taxon>
        <taxon>Pseudomonadota</taxon>
        <taxon>Gammaproteobacteria</taxon>
        <taxon>Enterobacterales</taxon>
        <taxon>Enterobacteriaceae</taxon>
        <taxon>Candidatus Profftia</taxon>
    </lineage>
</organism>
<evidence type="ECO:0000313" key="3">
    <source>
        <dbReference type="EMBL" id="CAD6511830.1"/>
    </source>
</evidence>
<evidence type="ECO:0000256" key="1">
    <source>
        <dbReference type="ARBA" id="ARBA00009600"/>
    </source>
</evidence>
<dbReference type="Proteomes" id="UP000683585">
    <property type="component" value="Chromosome"/>
</dbReference>
<evidence type="ECO:0000313" key="4">
    <source>
        <dbReference type="Proteomes" id="UP000683585"/>
    </source>
</evidence>
<name>A0A8E4F222_9ENTR</name>
<evidence type="ECO:0000256" key="2">
    <source>
        <dbReference type="HAMAP-Rule" id="MF_00758"/>
    </source>
</evidence>
<dbReference type="PANTHER" id="PTHR30327">
    <property type="entry name" value="UNCHARACTERIZED PROTEIN YQGE"/>
    <property type="match status" value="1"/>
</dbReference>
<dbReference type="Pfam" id="PF02622">
    <property type="entry name" value="DUF179"/>
    <property type="match status" value="1"/>
</dbReference>
<comment type="similarity">
    <text evidence="1 2">Belongs to the UPF0301 (AlgH) family.</text>
</comment>
<gene>
    <name evidence="3" type="ORF">PROFFT_A_05400</name>
</gene>
<sequence>MMNLTHHFLIAMPFMQDIRFKRTVIYICEHNKEGAMGLVINKPLEGLTLEKLLKKLKINLDQRDINNNLDKPVMYGGPLAEDRGFVLHTPQLHFASSVAISSECMMTTSRDVLETLGTKDQPKDVLVSLGYCSWDSGQLEQELLDNSWLTVMAYNQLMFHTPIAERWVNAPQKLGIDIHKMVTSIGHS</sequence>
<protein>
    <recommendedName>
        <fullName evidence="2">UPF0301 protein PROFFT_A_05400</fullName>
    </recommendedName>
</protein>
<dbReference type="GO" id="GO:0005829">
    <property type="term" value="C:cytosol"/>
    <property type="evidence" value="ECO:0007669"/>
    <property type="project" value="TreeGrafter"/>
</dbReference>
<proteinExistence type="inferred from homology"/>
<accession>A0A8E4F222</accession>
<reference evidence="3" key="1">
    <citation type="submission" date="2020-10" db="EMBL/GenBank/DDBJ databases">
        <authorList>
            <person name="Szabo G."/>
        </authorList>
    </citation>
    <scope>NUCLEOTIDE SEQUENCE</scope>
    <source>
        <strain evidence="3">PROFFT</strain>
    </source>
</reference>
<dbReference type="NCBIfam" id="NF001266">
    <property type="entry name" value="PRK00228.1-1"/>
    <property type="match status" value="1"/>
</dbReference>
<dbReference type="HAMAP" id="MF_00758">
    <property type="entry name" value="UPF0301"/>
    <property type="match status" value="1"/>
</dbReference>
<dbReference type="InterPro" id="IPR003774">
    <property type="entry name" value="AlgH-like"/>
</dbReference>
<dbReference type="Gene3D" id="3.40.1740.10">
    <property type="entry name" value="VC0467-like"/>
    <property type="match status" value="1"/>
</dbReference>
<dbReference type="Gene3D" id="3.30.70.1300">
    <property type="entry name" value="VC0467-like domains"/>
    <property type="match status" value="1"/>
</dbReference>
<keyword evidence="4" id="KW-1185">Reference proteome</keyword>
<dbReference type="KEGG" id="ptf:PROFFT_A_05400"/>
<dbReference type="EMBL" id="LR890047">
    <property type="protein sequence ID" value="CAD6511830.1"/>
    <property type="molecule type" value="Genomic_DNA"/>
</dbReference>
<dbReference type="PANTHER" id="PTHR30327:SF1">
    <property type="entry name" value="UPF0301 PROTEIN YQGE"/>
    <property type="match status" value="1"/>
</dbReference>